<reference evidence="12 13" key="1">
    <citation type="submission" date="2013-03" db="EMBL/GenBank/DDBJ databases">
        <authorList>
            <person name="Warren W."/>
            <person name="Wilson R.K."/>
        </authorList>
    </citation>
    <scope>NUCLEOTIDE SEQUENCE</scope>
</reference>
<evidence type="ECO:0000256" key="7">
    <source>
        <dbReference type="ARBA" id="ARBA00023098"/>
    </source>
</evidence>
<keyword evidence="3" id="KW-0597">Phosphoprotein</keyword>
<dbReference type="GO" id="GO:0004435">
    <property type="term" value="F:phosphatidylinositol-4,5-bisphosphate phospholipase C activity"/>
    <property type="evidence" value="ECO:0007669"/>
    <property type="project" value="UniProtKB-EC"/>
</dbReference>
<dbReference type="InterPro" id="IPR042531">
    <property type="entry name" value="PLC-beta_C_sf"/>
</dbReference>
<dbReference type="SUPFAM" id="SSF69989">
    <property type="entry name" value="C-terminal domain of PLC-beta"/>
    <property type="match status" value="1"/>
</dbReference>
<dbReference type="PANTHER" id="PTHR10336">
    <property type="entry name" value="PHOSPHOINOSITIDE-SPECIFIC PHOSPHOLIPASE C FAMILY PROTEIN"/>
    <property type="match status" value="1"/>
</dbReference>
<evidence type="ECO:0000256" key="4">
    <source>
        <dbReference type="ARBA" id="ARBA00022801"/>
    </source>
</evidence>
<dbReference type="Gene3D" id="3.20.20.190">
    <property type="entry name" value="Phosphatidylinositol (PI) phosphodiesterase"/>
    <property type="match status" value="1"/>
</dbReference>
<dbReference type="GO" id="GO:0048015">
    <property type="term" value="P:phosphatidylinositol-mediated signaling"/>
    <property type="evidence" value="ECO:0007669"/>
    <property type="project" value="TreeGrafter"/>
</dbReference>
<dbReference type="Pfam" id="PF00387">
    <property type="entry name" value="PI-PLC-Y"/>
    <property type="match status" value="1"/>
</dbReference>
<comment type="catalytic activity">
    <reaction evidence="8">
        <text>a 1,2-diacyl-sn-glycero-3-phospho-(1D-myo-inositol-4,5-bisphosphate) + H2O = 1D-myo-inositol 1,4,5-trisphosphate + a 1,2-diacyl-sn-glycerol + H(+)</text>
        <dbReference type="Rhea" id="RHEA:33179"/>
        <dbReference type="ChEBI" id="CHEBI:15377"/>
        <dbReference type="ChEBI" id="CHEBI:15378"/>
        <dbReference type="ChEBI" id="CHEBI:17815"/>
        <dbReference type="ChEBI" id="CHEBI:58456"/>
        <dbReference type="ChEBI" id="CHEBI:203600"/>
        <dbReference type="EC" id="3.1.4.11"/>
    </reaction>
</comment>
<dbReference type="SUPFAM" id="SSF49562">
    <property type="entry name" value="C2 domain (Calcium/lipid-binding domain, CaLB)"/>
    <property type="match status" value="1"/>
</dbReference>
<accession>A0A7N9CT96</accession>
<dbReference type="Gene3D" id="1.20.1230.10">
    <property type="entry name" value="Phospholipase C beta, distal C-terminal domain"/>
    <property type="match status" value="1"/>
</dbReference>
<dbReference type="GO" id="GO:0046488">
    <property type="term" value="P:phosphatidylinositol metabolic process"/>
    <property type="evidence" value="ECO:0007669"/>
    <property type="project" value="TreeGrafter"/>
</dbReference>
<evidence type="ECO:0000256" key="5">
    <source>
        <dbReference type="ARBA" id="ARBA00022837"/>
    </source>
</evidence>
<dbReference type="GO" id="GO:0051209">
    <property type="term" value="P:release of sequestered calcium ion into cytosol"/>
    <property type="evidence" value="ECO:0007669"/>
    <property type="project" value="TreeGrafter"/>
</dbReference>
<dbReference type="InterPro" id="IPR017946">
    <property type="entry name" value="PLC-like_Pdiesterase_TIM-brl"/>
</dbReference>
<keyword evidence="9" id="KW-0175">Coiled coil</keyword>
<feature type="coiled-coil region" evidence="9">
    <location>
        <begin position="539"/>
        <end position="569"/>
    </location>
</feature>
<dbReference type="FunFam" id="1.20.1230.10:FF:000002">
    <property type="entry name" value="1-phosphatidylinositol 4,5-bisphosphate phosphodiesterase"/>
    <property type="match status" value="1"/>
</dbReference>
<comment type="cofactor">
    <cofactor evidence="1">
        <name>Ca(2+)</name>
        <dbReference type="ChEBI" id="CHEBI:29108"/>
    </cofactor>
</comment>
<dbReference type="SUPFAM" id="SSF51695">
    <property type="entry name" value="PLC-like phosphodiesterases"/>
    <property type="match status" value="1"/>
</dbReference>
<reference evidence="12" key="3">
    <citation type="submission" date="2025-09" db="UniProtKB">
        <authorList>
            <consortium name="Ensembl"/>
        </authorList>
    </citation>
    <scope>IDENTIFICATION</scope>
</reference>
<evidence type="ECO:0000256" key="9">
    <source>
        <dbReference type="SAM" id="Coils"/>
    </source>
</evidence>
<protein>
    <recommendedName>
        <fullName evidence="2 8">Phosphoinositide phospholipase C</fullName>
        <ecNumber evidence="2 8">3.1.4.11</ecNumber>
    </recommendedName>
</protein>
<reference evidence="12" key="2">
    <citation type="submission" date="2025-08" db="UniProtKB">
        <authorList>
            <consortium name="Ensembl"/>
        </authorList>
    </citation>
    <scope>IDENTIFICATION</scope>
</reference>
<dbReference type="AlphaFoldDB" id="A0A7N9CT96"/>
<dbReference type="InterPro" id="IPR001711">
    <property type="entry name" value="PLipase_C_Pinositol-sp_Y"/>
</dbReference>
<feature type="region of interest" description="Disordered" evidence="10">
    <location>
        <begin position="265"/>
        <end position="304"/>
    </location>
</feature>
<dbReference type="InterPro" id="IPR035892">
    <property type="entry name" value="C2_domain_sf"/>
</dbReference>
<dbReference type="Gene3D" id="2.60.40.150">
    <property type="entry name" value="C2 domain"/>
    <property type="match status" value="2"/>
</dbReference>
<dbReference type="Bgee" id="ENSMFAG00000034037">
    <property type="expression patterns" value="Expressed in cerebellum and 12 other cell types or tissues"/>
</dbReference>
<evidence type="ECO:0000256" key="10">
    <source>
        <dbReference type="SAM" id="MobiDB-lite"/>
    </source>
</evidence>
<proteinExistence type="predicted"/>
<evidence type="ECO:0000256" key="6">
    <source>
        <dbReference type="ARBA" id="ARBA00022963"/>
    </source>
</evidence>
<evidence type="ECO:0000256" key="1">
    <source>
        <dbReference type="ARBA" id="ARBA00001913"/>
    </source>
</evidence>
<name>A0A7N9CT96_MACFA</name>
<evidence type="ECO:0000256" key="2">
    <source>
        <dbReference type="ARBA" id="ARBA00012368"/>
    </source>
</evidence>
<feature type="compositionally biased region" description="Basic and acidic residues" evidence="10">
    <location>
        <begin position="497"/>
        <end position="511"/>
    </location>
</feature>
<dbReference type="EC" id="3.1.4.11" evidence="2 8"/>
<dbReference type="Ensembl" id="ENSMFAT00000098593.1">
    <property type="protein sequence ID" value="ENSMFAP00000054638.1"/>
    <property type="gene ID" value="ENSMFAG00000034037.2"/>
</dbReference>
<gene>
    <name evidence="12" type="primary">PLCB4</name>
</gene>
<keyword evidence="4 8" id="KW-0378">Hydrolase</keyword>
<dbReference type="PROSITE" id="PS50008">
    <property type="entry name" value="PIPLC_Y_DOMAIN"/>
    <property type="match status" value="1"/>
</dbReference>
<dbReference type="PRINTS" id="PR00390">
    <property type="entry name" value="PHPHLIPASEC"/>
</dbReference>
<keyword evidence="6 8" id="KW-0442">Lipid degradation</keyword>
<feature type="compositionally biased region" description="Polar residues" evidence="10">
    <location>
        <begin position="487"/>
        <end position="496"/>
    </location>
</feature>
<keyword evidence="5" id="KW-0106">Calcium</keyword>
<evidence type="ECO:0000313" key="12">
    <source>
        <dbReference type="Ensembl" id="ENSMFAP00000054638.1"/>
    </source>
</evidence>
<feature type="domain" description="PI-PLC Y-box" evidence="11">
    <location>
        <begin position="1"/>
        <end position="114"/>
    </location>
</feature>
<organism evidence="12 13">
    <name type="scientific">Macaca fascicularis</name>
    <name type="common">Crab-eating macaque</name>
    <name type="synonym">Cynomolgus monkey</name>
    <dbReference type="NCBI Taxonomy" id="9541"/>
    <lineage>
        <taxon>Eukaryota</taxon>
        <taxon>Metazoa</taxon>
        <taxon>Chordata</taxon>
        <taxon>Craniata</taxon>
        <taxon>Vertebrata</taxon>
        <taxon>Euteleostomi</taxon>
        <taxon>Mammalia</taxon>
        <taxon>Eutheria</taxon>
        <taxon>Euarchontoglires</taxon>
        <taxon>Primates</taxon>
        <taxon>Haplorrhini</taxon>
        <taxon>Catarrhini</taxon>
        <taxon>Cercopithecidae</taxon>
        <taxon>Cercopithecinae</taxon>
        <taxon>Macaca</taxon>
    </lineage>
</organism>
<evidence type="ECO:0000256" key="8">
    <source>
        <dbReference type="RuleBase" id="RU361133"/>
    </source>
</evidence>
<keyword evidence="7 8" id="KW-0443">Lipid metabolism</keyword>
<dbReference type="Proteomes" id="UP000233100">
    <property type="component" value="Chromosome 10"/>
</dbReference>
<feature type="compositionally biased region" description="Polar residues" evidence="10">
    <location>
        <begin position="286"/>
        <end position="304"/>
    </location>
</feature>
<sequence length="577" mass="65951">MINYAQPVKFQGFHVAEERNIHYNMSSFNESVGLGYLKTHAIEFVNYNKRQMSRIYPKGGRVDSSNYMPQIFWNAGCQMVSLNYQTPDLAMQLNQGKFEYNGSCGYLLKPDFMRRPDRTFDPFSETPVDGVIAATCSVQVISGQFLSDKKIGTYVEVDMYGLPTDTIRKEFRTHLAVLRIAVYDDNNKLIGQRILPLDGLQAGYRHISLRNEGNKPLSLPTIFCNIVLKTYVPDGFGDIVDALSDPKKFLSITEKRADQMRAMGIETSDIADVPSDTSKNDKKGKANTTKANVTPQSSSELRPTTTAALASGVEAKKGEREPLGSFSSAYLKHLKKQQKELNSLKKKHAKEHSTMQKLHCTQVDKIVAQYDKEKSTHEKILEKAMKKKGGSNCLEMKKETEIKIQTLTSDHKSKVKEIVAQHTKEWSEMINTHSAEEQEIRDLHLSQQCELLKKLLISAHEQQTQQLKLSHDRESKEMRAHQAKISMENSKAISQDKSIKNKAERERRVRELNSSNTKKFLEERKRLAMKQSKEMDQLKKVQLEHLEFLEKQNEQAKEMQQMVKLEAEMDRRPATVV</sequence>
<evidence type="ECO:0000313" key="13">
    <source>
        <dbReference type="Proteomes" id="UP000233100"/>
    </source>
</evidence>
<dbReference type="PANTHER" id="PTHR10336:SF36">
    <property type="entry name" value="1-PHOSPHATIDYLINOSITOL 4,5-BISPHOSPHATE PHOSPHODIESTERASE BETA-4"/>
    <property type="match status" value="1"/>
</dbReference>
<dbReference type="SMART" id="SM00149">
    <property type="entry name" value="PLCYc"/>
    <property type="match status" value="1"/>
</dbReference>
<feature type="region of interest" description="Disordered" evidence="10">
    <location>
        <begin position="484"/>
        <end position="512"/>
    </location>
</feature>
<feature type="coiled-coil region" evidence="9">
    <location>
        <begin position="327"/>
        <end position="387"/>
    </location>
</feature>
<keyword evidence="13" id="KW-1185">Reference proteome</keyword>
<dbReference type="CDD" id="cd00275">
    <property type="entry name" value="C2_PLC_like"/>
    <property type="match status" value="1"/>
</dbReference>
<dbReference type="InterPro" id="IPR001192">
    <property type="entry name" value="PI-PLC_fam"/>
</dbReference>
<evidence type="ECO:0000259" key="11">
    <source>
        <dbReference type="PROSITE" id="PS50008"/>
    </source>
</evidence>
<evidence type="ECO:0000256" key="3">
    <source>
        <dbReference type="ARBA" id="ARBA00022553"/>
    </source>
</evidence>
<dbReference type="GeneTree" id="ENSGT00940000156426"/>
<dbReference type="GO" id="GO:0016042">
    <property type="term" value="P:lipid catabolic process"/>
    <property type="evidence" value="ECO:0007669"/>
    <property type="project" value="UniProtKB-KW"/>
</dbReference>